<accession>A0ACC3DB82</accession>
<reference evidence="1" key="1">
    <citation type="submission" date="2024-09" db="EMBL/GenBank/DDBJ databases">
        <title>Black Yeasts Isolated from many extreme environments.</title>
        <authorList>
            <person name="Coleine C."/>
            <person name="Stajich J.E."/>
            <person name="Selbmann L."/>
        </authorList>
    </citation>
    <scope>NUCLEOTIDE SEQUENCE</scope>
    <source>
        <strain evidence="1">CCFEE 5737</strain>
    </source>
</reference>
<dbReference type="Proteomes" id="UP001186974">
    <property type="component" value="Unassembled WGS sequence"/>
</dbReference>
<organism evidence="1 2">
    <name type="scientific">Coniosporium uncinatum</name>
    <dbReference type="NCBI Taxonomy" id="93489"/>
    <lineage>
        <taxon>Eukaryota</taxon>
        <taxon>Fungi</taxon>
        <taxon>Dikarya</taxon>
        <taxon>Ascomycota</taxon>
        <taxon>Pezizomycotina</taxon>
        <taxon>Dothideomycetes</taxon>
        <taxon>Dothideomycetes incertae sedis</taxon>
        <taxon>Coniosporium</taxon>
    </lineage>
</organism>
<evidence type="ECO:0000313" key="1">
    <source>
        <dbReference type="EMBL" id="KAK3064751.1"/>
    </source>
</evidence>
<sequence>MEAFQSAMTSRSLRTVRAELDFLSDSGVINQQQLSTILSQLPADGASRAASVAPTAAMNNLSIQSPPPQTSGYSAPSYNEKQNGYSSPNYNEKQNGYYNPPEQVSAPPPAYPATPAPPALAQASALYAYNPTDAGDLALLPNDRIAVSEYMNAEWWKGKNERTGLDGIFPRSYVKVVEDKAPVSAPSNYGNMPLDVASGSGTPNDPAKPNKGAEMGKKFGKKMGNAAIFGAGATIGSNIVNGIF</sequence>
<name>A0ACC3DB82_9PEZI</name>
<evidence type="ECO:0000313" key="2">
    <source>
        <dbReference type="Proteomes" id="UP001186974"/>
    </source>
</evidence>
<comment type="caution">
    <text evidence="1">The sequence shown here is derived from an EMBL/GenBank/DDBJ whole genome shotgun (WGS) entry which is preliminary data.</text>
</comment>
<protein>
    <submittedName>
        <fullName evidence="1">Uncharacterized protein</fullName>
    </submittedName>
</protein>
<dbReference type="EMBL" id="JAWDJW010006435">
    <property type="protein sequence ID" value="KAK3064751.1"/>
    <property type="molecule type" value="Genomic_DNA"/>
</dbReference>
<proteinExistence type="predicted"/>
<keyword evidence="2" id="KW-1185">Reference proteome</keyword>
<gene>
    <name evidence="1" type="ORF">LTS18_004370</name>
</gene>